<evidence type="ECO:0000259" key="5">
    <source>
        <dbReference type="PROSITE" id="PS51755"/>
    </source>
</evidence>
<accession>A0A1S2NAE7</accession>
<evidence type="ECO:0000256" key="2">
    <source>
        <dbReference type="ARBA" id="ARBA00023012"/>
    </source>
</evidence>
<dbReference type="InterPro" id="IPR036388">
    <property type="entry name" value="WH-like_DNA-bd_sf"/>
</dbReference>
<feature type="DNA-binding region" description="OmpR/PhoB-type" evidence="4">
    <location>
        <begin position="123"/>
        <end position="219"/>
    </location>
</feature>
<dbReference type="Pfam" id="PF00072">
    <property type="entry name" value="Response_reg"/>
    <property type="match status" value="1"/>
</dbReference>
<dbReference type="Pfam" id="PF00486">
    <property type="entry name" value="Trans_reg_C"/>
    <property type="match status" value="1"/>
</dbReference>
<dbReference type="InterPro" id="IPR001789">
    <property type="entry name" value="Sig_transdc_resp-reg_receiver"/>
</dbReference>
<keyword evidence="1" id="KW-0597">Phosphoprotein</keyword>
<comment type="caution">
    <text evidence="6">The sequence shown here is derived from an EMBL/GenBank/DDBJ whole genome shotgun (WGS) entry which is preliminary data.</text>
</comment>
<evidence type="ECO:0000256" key="1">
    <source>
        <dbReference type="ARBA" id="ARBA00022553"/>
    </source>
</evidence>
<keyword evidence="3 4" id="KW-0238">DNA-binding</keyword>
<dbReference type="SUPFAM" id="SSF46894">
    <property type="entry name" value="C-terminal effector domain of the bipartite response regulators"/>
    <property type="match status" value="1"/>
</dbReference>
<protein>
    <submittedName>
        <fullName evidence="6">Response regulator</fullName>
    </submittedName>
</protein>
<feature type="domain" description="OmpR/PhoB-type" evidence="5">
    <location>
        <begin position="123"/>
        <end position="219"/>
    </location>
</feature>
<dbReference type="CDD" id="cd00383">
    <property type="entry name" value="trans_reg_C"/>
    <property type="match status" value="1"/>
</dbReference>
<dbReference type="InterPro" id="IPR016032">
    <property type="entry name" value="Sig_transdc_resp-reg_C-effctor"/>
</dbReference>
<dbReference type="RefSeq" id="WP_071360323.1">
    <property type="nucleotide sequence ID" value="NZ_JRYB01000001.1"/>
</dbReference>
<sequence length="220" mass="24998">MTTANTIVLVIDDKPAIAELLKFSLHEDEWVWHDVPSLAQAWDFIGRERPELLLQESMLRNEGGMRLLARLRGDRRLREQPVILLAAQCAEGERPASLPAPVPHPEFIPQAPLEQARELSPESRLLRSGRLVLDPLSCSVRVGNHKVEVRHAEYRLLRFLLCHPGQVFTRTQLLEQLWEAHASLDQRTVDVHVLRLRKALGRAKSLIKTVRGAGYMLSPT</sequence>
<dbReference type="InterPro" id="IPR011006">
    <property type="entry name" value="CheY-like_superfamily"/>
</dbReference>
<evidence type="ECO:0000256" key="3">
    <source>
        <dbReference type="ARBA" id="ARBA00023125"/>
    </source>
</evidence>
<dbReference type="Gene3D" id="3.40.50.2300">
    <property type="match status" value="1"/>
</dbReference>
<dbReference type="EMBL" id="JRYB01000001">
    <property type="protein sequence ID" value="OIJ41813.1"/>
    <property type="molecule type" value="Genomic_DNA"/>
</dbReference>
<dbReference type="GO" id="GO:0005829">
    <property type="term" value="C:cytosol"/>
    <property type="evidence" value="ECO:0007669"/>
    <property type="project" value="TreeGrafter"/>
</dbReference>
<evidence type="ECO:0000313" key="6">
    <source>
        <dbReference type="EMBL" id="OIJ41813.1"/>
    </source>
</evidence>
<organism evidence="6 7">
    <name type="scientific">Massilia timonae</name>
    <dbReference type="NCBI Taxonomy" id="47229"/>
    <lineage>
        <taxon>Bacteria</taxon>
        <taxon>Pseudomonadati</taxon>
        <taxon>Pseudomonadota</taxon>
        <taxon>Betaproteobacteria</taxon>
        <taxon>Burkholderiales</taxon>
        <taxon>Oxalobacteraceae</taxon>
        <taxon>Telluria group</taxon>
        <taxon>Massilia</taxon>
    </lineage>
</organism>
<reference evidence="6 7" key="1">
    <citation type="submission" date="2014-10" db="EMBL/GenBank/DDBJ databases">
        <authorList>
            <person name="Seo M.-J."/>
            <person name="Seok Y.J."/>
            <person name="Cha I.-T."/>
        </authorList>
    </citation>
    <scope>NUCLEOTIDE SEQUENCE [LARGE SCALE GENOMIC DNA]</scope>
    <source>
        <strain evidence="6 7">NEU</strain>
    </source>
</reference>
<dbReference type="Gene3D" id="1.10.10.10">
    <property type="entry name" value="Winged helix-like DNA-binding domain superfamily/Winged helix DNA-binding domain"/>
    <property type="match status" value="1"/>
</dbReference>
<proteinExistence type="predicted"/>
<dbReference type="InterPro" id="IPR001867">
    <property type="entry name" value="OmpR/PhoB-type_DNA-bd"/>
</dbReference>
<dbReference type="PANTHER" id="PTHR48111:SF40">
    <property type="entry name" value="PHOSPHATE REGULON TRANSCRIPTIONAL REGULATORY PROTEIN PHOB"/>
    <property type="match status" value="1"/>
</dbReference>
<dbReference type="GO" id="GO:0000156">
    <property type="term" value="F:phosphorelay response regulator activity"/>
    <property type="evidence" value="ECO:0007669"/>
    <property type="project" value="TreeGrafter"/>
</dbReference>
<evidence type="ECO:0000313" key="7">
    <source>
        <dbReference type="Proteomes" id="UP000180246"/>
    </source>
</evidence>
<evidence type="ECO:0000256" key="4">
    <source>
        <dbReference type="PROSITE-ProRule" id="PRU01091"/>
    </source>
</evidence>
<dbReference type="SUPFAM" id="SSF52172">
    <property type="entry name" value="CheY-like"/>
    <property type="match status" value="1"/>
</dbReference>
<dbReference type="GO" id="GO:0006355">
    <property type="term" value="P:regulation of DNA-templated transcription"/>
    <property type="evidence" value="ECO:0007669"/>
    <property type="project" value="InterPro"/>
</dbReference>
<keyword evidence="2" id="KW-0902">Two-component regulatory system</keyword>
<dbReference type="AlphaFoldDB" id="A0A1S2NAE7"/>
<dbReference type="GO" id="GO:0000976">
    <property type="term" value="F:transcription cis-regulatory region binding"/>
    <property type="evidence" value="ECO:0007669"/>
    <property type="project" value="TreeGrafter"/>
</dbReference>
<name>A0A1S2NAE7_9BURK</name>
<dbReference type="Proteomes" id="UP000180246">
    <property type="component" value="Unassembled WGS sequence"/>
</dbReference>
<gene>
    <name evidence="6" type="ORF">LO55_517</name>
</gene>
<dbReference type="PROSITE" id="PS51755">
    <property type="entry name" value="OMPR_PHOB"/>
    <property type="match status" value="1"/>
</dbReference>
<dbReference type="InterPro" id="IPR039420">
    <property type="entry name" value="WalR-like"/>
</dbReference>
<dbReference type="GO" id="GO:0032993">
    <property type="term" value="C:protein-DNA complex"/>
    <property type="evidence" value="ECO:0007669"/>
    <property type="project" value="TreeGrafter"/>
</dbReference>
<dbReference type="SMART" id="SM00862">
    <property type="entry name" value="Trans_reg_C"/>
    <property type="match status" value="1"/>
</dbReference>
<dbReference type="PANTHER" id="PTHR48111">
    <property type="entry name" value="REGULATOR OF RPOS"/>
    <property type="match status" value="1"/>
</dbReference>